<reference evidence="1 2" key="1">
    <citation type="journal article" date="2016" name="Mol. Biol. Evol.">
        <title>Comparative Genomics of Early-Diverging Mushroom-Forming Fungi Provides Insights into the Origins of Lignocellulose Decay Capabilities.</title>
        <authorList>
            <person name="Nagy L.G."/>
            <person name="Riley R."/>
            <person name="Tritt A."/>
            <person name="Adam C."/>
            <person name="Daum C."/>
            <person name="Floudas D."/>
            <person name="Sun H."/>
            <person name="Yadav J.S."/>
            <person name="Pangilinan J."/>
            <person name="Larsson K.H."/>
            <person name="Matsuura K."/>
            <person name="Barry K."/>
            <person name="Labutti K."/>
            <person name="Kuo R."/>
            <person name="Ohm R.A."/>
            <person name="Bhattacharya S.S."/>
            <person name="Shirouzu T."/>
            <person name="Yoshinaga Y."/>
            <person name="Martin F.M."/>
            <person name="Grigoriev I.V."/>
            <person name="Hibbett D.S."/>
        </authorList>
    </citation>
    <scope>NUCLEOTIDE SEQUENCE [LARGE SCALE GENOMIC DNA]</scope>
    <source>
        <strain evidence="1 2">HHB10207 ss-3</strain>
    </source>
</reference>
<dbReference type="AlphaFoldDB" id="A0A166FCZ5"/>
<organism evidence="1 2">
    <name type="scientific">Sistotremastrum suecicum HHB10207 ss-3</name>
    <dbReference type="NCBI Taxonomy" id="1314776"/>
    <lineage>
        <taxon>Eukaryota</taxon>
        <taxon>Fungi</taxon>
        <taxon>Dikarya</taxon>
        <taxon>Basidiomycota</taxon>
        <taxon>Agaricomycotina</taxon>
        <taxon>Agaricomycetes</taxon>
        <taxon>Sistotremastrales</taxon>
        <taxon>Sistotremastraceae</taxon>
        <taxon>Sistotremastrum</taxon>
    </lineage>
</organism>
<dbReference type="EMBL" id="KV428031">
    <property type="protein sequence ID" value="KZT40527.1"/>
    <property type="molecule type" value="Genomic_DNA"/>
</dbReference>
<sequence length="113" mass="13263">MRLWCYWRSEVVVPPMASRSQFPTHWVQCTKDRAETAWLLLCQAVALYIRRLQAIFTVSFDTLHVFFRSARDAAHFWPLSKRDETCLQATVACPSSRLITTECKFSDFVERTQ</sequence>
<gene>
    <name evidence="1" type="ORF">SISSUDRAFT_459693</name>
</gene>
<protein>
    <submittedName>
        <fullName evidence="1">Uncharacterized protein</fullName>
    </submittedName>
</protein>
<dbReference type="Proteomes" id="UP000076798">
    <property type="component" value="Unassembled WGS sequence"/>
</dbReference>
<evidence type="ECO:0000313" key="2">
    <source>
        <dbReference type="Proteomes" id="UP000076798"/>
    </source>
</evidence>
<keyword evidence="2" id="KW-1185">Reference proteome</keyword>
<proteinExistence type="predicted"/>
<name>A0A166FCZ5_9AGAM</name>
<accession>A0A166FCZ5</accession>
<evidence type="ECO:0000313" key="1">
    <source>
        <dbReference type="EMBL" id="KZT40527.1"/>
    </source>
</evidence>